<protein>
    <submittedName>
        <fullName evidence="1">Uncharacterized protein</fullName>
    </submittedName>
</protein>
<dbReference type="OrthoDB" id="361870at2759"/>
<name>A0A7R8ZIH3_9CRUS</name>
<accession>A0A7R8ZIH3</accession>
<reference evidence="1" key="1">
    <citation type="submission" date="2020-11" db="EMBL/GenBank/DDBJ databases">
        <authorList>
            <person name="Tran Van P."/>
        </authorList>
    </citation>
    <scope>NUCLEOTIDE SEQUENCE</scope>
</reference>
<proteinExistence type="predicted"/>
<organism evidence="1">
    <name type="scientific">Cyprideis torosa</name>
    <dbReference type="NCBI Taxonomy" id="163714"/>
    <lineage>
        <taxon>Eukaryota</taxon>
        <taxon>Metazoa</taxon>
        <taxon>Ecdysozoa</taxon>
        <taxon>Arthropoda</taxon>
        <taxon>Crustacea</taxon>
        <taxon>Oligostraca</taxon>
        <taxon>Ostracoda</taxon>
        <taxon>Podocopa</taxon>
        <taxon>Podocopida</taxon>
        <taxon>Cytherocopina</taxon>
        <taxon>Cytheroidea</taxon>
        <taxon>Cytherideidae</taxon>
        <taxon>Cyprideis</taxon>
    </lineage>
</organism>
<gene>
    <name evidence="1" type="ORF">CTOB1V02_LOCUS3611</name>
</gene>
<dbReference type="AlphaFoldDB" id="A0A7R8ZIH3"/>
<sequence length="140" mass="15700">MYKGLIGDQFGPRDSHESTGSHTLCRFGKKRHGRIVRGSMGHVLWRRLEEEVSEQQILLPDLVSGEGIVLTPPPPVKDGRGWGAPRIYCPPGPKTVDPPLDHLYGIAKRVELYALDFDNLMDVVDPDDDHNLSHQDEIPE</sequence>
<evidence type="ECO:0000313" key="1">
    <source>
        <dbReference type="EMBL" id="CAD7225678.1"/>
    </source>
</evidence>
<dbReference type="EMBL" id="OB660631">
    <property type="protein sequence ID" value="CAD7225678.1"/>
    <property type="molecule type" value="Genomic_DNA"/>
</dbReference>